<name>A0A8T2LU82_ASTMX</name>
<comment type="caution">
    <text evidence="1">The sequence shown here is derived from an EMBL/GenBank/DDBJ whole genome shotgun (WGS) entry which is preliminary data.</text>
</comment>
<protein>
    <submittedName>
        <fullName evidence="1">Uncharacterized protein</fullName>
    </submittedName>
</protein>
<organism evidence="1 2">
    <name type="scientific">Astyanax mexicanus</name>
    <name type="common">Blind cave fish</name>
    <name type="synonym">Astyanax fasciatus mexicanus</name>
    <dbReference type="NCBI Taxonomy" id="7994"/>
    <lineage>
        <taxon>Eukaryota</taxon>
        <taxon>Metazoa</taxon>
        <taxon>Chordata</taxon>
        <taxon>Craniata</taxon>
        <taxon>Vertebrata</taxon>
        <taxon>Euteleostomi</taxon>
        <taxon>Actinopterygii</taxon>
        <taxon>Neopterygii</taxon>
        <taxon>Teleostei</taxon>
        <taxon>Ostariophysi</taxon>
        <taxon>Characiformes</taxon>
        <taxon>Characoidei</taxon>
        <taxon>Acestrorhamphidae</taxon>
        <taxon>Acestrorhamphinae</taxon>
        <taxon>Astyanax</taxon>
    </lineage>
</organism>
<dbReference type="EMBL" id="JAICCE010000008">
    <property type="protein sequence ID" value="KAG9274484.1"/>
    <property type="molecule type" value="Genomic_DNA"/>
</dbReference>
<evidence type="ECO:0000313" key="1">
    <source>
        <dbReference type="EMBL" id="KAG9274484.1"/>
    </source>
</evidence>
<dbReference type="AlphaFoldDB" id="A0A8T2LU82"/>
<evidence type="ECO:0000313" key="2">
    <source>
        <dbReference type="Proteomes" id="UP000752171"/>
    </source>
</evidence>
<accession>A0A8T2LU82</accession>
<dbReference type="Proteomes" id="UP000752171">
    <property type="component" value="Unassembled WGS sequence"/>
</dbReference>
<proteinExistence type="predicted"/>
<sequence>MMHRSGGLALFSTAADSRHHGEEERKSCALLTLFCFVLLCQRKLMNHNSKWMTAMDTMELLSCAGMTAM</sequence>
<reference evidence="1 2" key="1">
    <citation type="submission" date="2021-07" db="EMBL/GenBank/DDBJ databases">
        <authorList>
            <person name="Imarazene B."/>
            <person name="Zahm M."/>
            <person name="Klopp C."/>
            <person name="Cabau C."/>
            <person name="Beille S."/>
            <person name="Jouanno E."/>
            <person name="Castinel A."/>
            <person name="Lluch J."/>
            <person name="Gil L."/>
            <person name="Kuchtly C."/>
            <person name="Lopez Roques C."/>
            <person name="Donnadieu C."/>
            <person name="Parrinello H."/>
            <person name="Journot L."/>
            <person name="Du K."/>
            <person name="Schartl M."/>
            <person name="Retaux S."/>
            <person name="Guiguen Y."/>
        </authorList>
    </citation>
    <scope>NUCLEOTIDE SEQUENCE [LARGE SCALE GENOMIC DNA]</scope>
    <source>
        <strain evidence="1">Pach_M1</strain>
        <tissue evidence="1">Testis</tissue>
    </source>
</reference>
<gene>
    <name evidence="1" type="ORF">AMEX_G11407</name>
</gene>